<accession>A0ABZ3H2X2</accession>
<name>A0ABZ3H2X2_GEOAI</name>
<evidence type="ECO:0000313" key="1">
    <source>
        <dbReference type="EMBL" id="XAT63494.1"/>
    </source>
</evidence>
<gene>
    <name evidence="1" type="ORF">LPQ35_09580</name>
</gene>
<proteinExistence type="predicted"/>
<organism evidence="1 2">
    <name type="scientific">Geoglobus acetivorans</name>
    <dbReference type="NCBI Taxonomy" id="565033"/>
    <lineage>
        <taxon>Archaea</taxon>
        <taxon>Methanobacteriati</taxon>
        <taxon>Methanobacteriota</taxon>
        <taxon>Archaeoglobi</taxon>
        <taxon>Archaeoglobales</taxon>
        <taxon>Archaeoglobaceae</taxon>
        <taxon>Geoglobus</taxon>
    </lineage>
</organism>
<protein>
    <submittedName>
        <fullName evidence="1">Uncharacterized protein</fullName>
    </submittedName>
</protein>
<dbReference type="GeneID" id="90449943"/>
<dbReference type="RefSeq" id="WP_193807409.1">
    <property type="nucleotide sequence ID" value="NZ_CP087714.1"/>
</dbReference>
<dbReference type="EMBL" id="CP087714">
    <property type="protein sequence ID" value="XAT63494.1"/>
    <property type="molecule type" value="Genomic_DNA"/>
</dbReference>
<sequence length="137" mass="16224">MQLQVSLDANFRAITRKRKIMLFVKGKLSPFALSIGQCIPHEDYGYLICDWHRGRRILFINSESNFVIVRAEGTCMDCSKKSRTGHMAKYRRCWADRFYLILEDDIHETVEEKLRELKERHEVKVLEESVWILFSPS</sequence>
<reference evidence="1 2" key="1">
    <citation type="submission" date="2021-11" db="EMBL/GenBank/DDBJ databases">
        <title>Whole genome of Geoglobus acetivorans.</title>
        <authorList>
            <person name="Liu D."/>
        </authorList>
    </citation>
    <scope>NUCLEOTIDE SEQUENCE [LARGE SCALE GENOMIC DNA]</scope>
    <source>
        <strain evidence="1 2">SBH6</strain>
    </source>
</reference>
<keyword evidence="2" id="KW-1185">Reference proteome</keyword>
<dbReference type="Proteomes" id="UP001492541">
    <property type="component" value="Chromosome"/>
</dbReference>
<evidence type="ECO:0000313" key="2">
    <source>
        <dbReference type="Proteomes" id="UP001492541"/>
    </source>
</evidence>